<gene>
    <name evidence="2" type="ORF">EVAR_62814_1</name>
</gene>
<name>A0A4C2AFU3_EUMVA</name>
<evidence type="ECO:0000313" key="2">
    <source>
        <dbReference type="EMBL" id="GBP97805.1"/>
    </source>
</evidence>
<dbReference type="AlphaFoldDB" id="A0A4C2AFU3"/>
<dbReference type="Proteomes" id="UP000299102">
    <property type="component" value="Unassembled WGS sequence"/>
</dbReference>
<organism evidence="2 3">
    <name type="scientific">Eumeta variegata</name>
    <name type="common">Bagworm moth</name>
    <name type="synonym">Eumeta japonica</name>
    <dbReference type="NCBI Taxonomy" id="151549"/>
    <lineage>
        <taxon>Eukaryota</taxon>
        <taxon>Metazoa</taxon>
        <taxon>Ecdysozoa</taxon>
        <taxon>Arthropoda</taxon>
        <taxon>Hexapoda</taxon>
        <taxon>Insecta</taxon>
        <taxon>Pterygota</taxon>
        <taxon>Neoptera</taxon>
        <taxon>Endopterygota</taxon>
        <taxon>Lepidoptera</taxon>
        <taxon>Glossata</taxon>
        <taxon>Ditrysia</taxon>
        <taxon>Tineoidea</taxon>
        <taxon>Psychidae</taxon>
        <taxon>Oiketicinae</taxon>
        <taxon>Eumeta</taxon>
    </lineage>
</organism>
<feature type="compositionally biased region" description="Pro residues" evidence="1">
    <location>
        <begin position="1"/>
        <end position="13"/>
    </location>
</feature>
<reference evidence="2 3" key="1">
    <citation type="journal article" date="2019" name="Commun. Biol.">
        <title>The bagworm genome reveals a unique fibroin gene that provides high tensile strength.</title>
        <authorList>
            <person name="Kono N."/>
            <person name="Nakamura H."/>
            <person name="Ohtoshi R."/>
            <person name="Tomita M."/>
            <person name="Numata K."/>
            <person name="Arakawa K."/>
        </authorList>
    </citation>
    <scope>NUCLEOTIDE SEQUENCE [LARGE SCALE GENOMIC DNA]</scope>
</reference>
<protein>
    <submittedName>
        <fullName evidence="2">Uncharacterized protein</fullName>
    </submittedName>
</protein>
<evidence type="ECO:0000256" key="1">
    <source>
        <dbReference type="SAM" id="MobiDB-lite"/>
    </source>
</evidence>
<accession>A0A4C2AFU3</accession>
<proteinExistence type="predicted"/>
<sequence>MQPTAKPPAPHSPAAPRTYLRRRPAVPGGAPPPRPPVDYKQKHLPLKKFSALRLPTNIINAKARVNRRICVTHSTEAAELPSE</sequence>
<dbReference type="EMBL" id="BGZK01003008">
    <property type="protein sequence ID" value="GBP97805.1"/>
    <property type="molecule type" value="Genomic_DNA"/>
</dbReference>
<evidence type="ECO:0000313" key="3">
    <source>
        <dbReference type="Proteomes" id="UP000299102"/>
    </source>
</evidence>
<feature type="region of interest" description="Disordered" evidence="1">
    <location>
        <begin position="1"/>
        <end position="41"/>
    </location>
</feature>
<keyword evidence="3" id="KW-1185">Reference proteome</keyword>
<comment type="caution">
    <text evidence="2">The sequence shown here is derived from an EMBL/GenBank/DDBJ whole genome shotgun (WGS) entry which is preliminary data.</text>
</comment>